<name>A0A3P6SCU1_CYLGO</name>
<sequence length="260" mass="28516">AKICTNFIYIQSPPPPPLRSKPRGRNSEKYRKAIAERQHHHDHDESPNTGLAANVLSKVLGSLEERRKSTSEADVSAPHAVTLLEQPGHEPQKANLPSTEEPLNDEDLVDVNVDTFFSDALTTSNSGDEDETQSQKLQKWQKSISDVTLTTPGASPSKTKRLEMEKPLCEGEYVVSELPKAPDMAPSTPSPAVLAVEALITLVASGRTSAEANTPLNDFNEAEMLCSENPMNAEDPEDVCQRVETMLDALQRVNQPLLLR</sequence>
<proteinExistence type="predicted"/>
<dbReference type="EMBL" id="UYRV01018545">
    <property type="protein sequence ID" value="VDK64855.1"/>
    <property type="molecule type" value="Genomic_DNA"/>
</dbReference>
<feature type="compositionally biased region" description="Polar residues" evidence="1">
    <location>
        <begin position="134"/>
        <end position="143"/>
    </location>
</feature>
<feature type="compositionally biased region" description="Basic and acidic residues" evidence="1">
    <location>
        <begin position="25"/>
        <end position="46"/>
    </location>
</feature>
<accession>A0A3P6SCU1</accession>
<feature type="region of interest" description="Disordered" evidence="1">
    <location>
        <begin position="1"/>
        <end position="103"/>
    </location>
</feature>
<evidence type="ECO:0000256" key="1">
    <source>
        <dbReference type="SAM" id="MobiDB-lite"/>
    </source>
</evidence>
<evidence type="ECO:0000313" key="2">
    <source>
        <dbReference type="EMBL" id="VDK64855.1"/>
    </source>
</evidence>
<keyword evidence="3" id="KW-1185">Reference proteome</keyword>
<organism evidence="2 3">
    <name type="scientific">Cylicostephanus goldi</name>
    <name type="common">Nematode worm</name>
    <dbReference type="NCBI Taxonomy" id="71465"/>
    <lineage>
        <taxon>Eukaryota</taxon>
        <taxon>Metazoa</taxon>
        <taxon>Ecdysozoa</taxon>
        <taxon>Nematoda</taxon>
        <taxon>Chromadorea</taxon>
        <taxon>Rhabditida</taxon>
        <taxon>Rhabditina</taxon>
        <taxon>Rhabditomorpha</taxon>
        <taxon>Strongyloidea</taxon>
        <taxon>Strongylidae</taxon>
        <taxon>Cylicostephanus</taxon>
    </lineage>
</organism>
<dbReference type="Proteomes" id="UP000271889">
    <property type="component" value="Unassembled WGS sequence"/>
</dbReference>
<dbReference type="AlphaFoldDB" id="A0A3P6SCU1"/>
<evidence type="ECO:0000313" key="3">
    <source>
        <dbReference type="Proteomes" id="UP000271889"/>
    </source>
</evidence>
<feature type="region of interest" description="Disordered" evidence="1">
    <location>
        <begin position="120"/>
        <end position="143"/>
    </location>
</feature>
<feature type="non-terminal residue" evidence="2">
    <location>
        <position position="1"/>
    </location>
</feature>
<gene>
    <name evidence="2" type="ORF">CGOC_LOCUS5938</name>
</gene>
<protein>
    <submittedName>
        <fullName evidence="2">Uncharacterized protein</fullName>
    </submittedName>
</protein>
<reference evidence="2 3" key="1">
    <citation type="submission" date="2018-11" db="EMBL/GenBank/DDBJ databases">
        <authorList>
            <consortium name="Pathogen Informatics"/>
        </authorList>
    </citation>
    <scope>NUCLEOTIDE SEQUENCE [LARGE SCALE GENOMIC DNA]</scope>
</reference>